<proteinExistence type="predicted"/>
<evidence type="ECO:0000313" key="5">
    <source>
        <dbReference type="Proteomes" id="UP000727407"/>
    </source>
</evidence>
<dbReference type="Proteomes" id="UP000727407">
    <property type="component" value="Unassembled WGS sequence"/>
</dbReference>
<evidence type="ECO:0000256" key="2">
    <source>
        <dbReference type="SAM" id="MobiDB-lite"/>
    </source>
</evidence>
<keyword evidence="3" id="KW-0472">Membrane</keyword>
<evidence type="ECO:0000256" key="3">
    <source>
        <dbReference type="SAM" id="Phobius"/>
    </source>
</evidence>
<feature type="coiled-coil region" evidence="1">
    <location>
        <begin position="98"/>
        <end position="132"/>
    </location>
</feature>
<feature type="region of interest" description="Disordered" evidence="2">
    <location>
        <begin position="37"/>
        <end position="60"/>
    </location>
</feature>
<feature type="transmembrane region" description="Helical" evidence="3">
    <location>
        <begin position="68"/>
        <end position="89"/>
    </location>
</feature>
<name>A0A8J4TJN3_CLAMG</name>
<dbReference type="AlphaFoldDB" id="A0A8J4TJN3"/>
<dbReference type="Gene3D" id="1.20.5.400">
    <property type="match status" value="1"/>
</dbReference>
<feature type="non-terminal residue" evidence="4">
    <location>
        <position position="136"/>
    </location>
</feature>
<reference evidence="4" key="1">
    <citation type="submission" date="2020-07" db="EMBL/GenBank/DDBJ databases">
        <title>Clarias magur genome sequencing, assembly and annotation.</title>
        <authorList>
            <person name="Kushwaha B."/>
            <person name="Kumar R."/>
            <person name="Das P."/>
            <person name="Joshi C.G."/>
            <person name="Kumar D."/>
            <person name="Nagpure N.S."/>
            <person name="Pandey M."/>
            <person name="Agarwal S."/>
            <person name="Srivastava S."/>
            <person name="Singh M."/>
            <person name="Sahoo L."/>
            <person name="Jayasankar P."/>
            <person name="Meher P.K."/>
            <person name="Koringa P.G."/>
            <person name="Iquebal M.A."/>
            <person name="Das S.P."/>
            <person name="Bit A."/>
            <person name="Patnaik S."/>
            <person name="Patel N."/>
            <person name="Shah T.M."/>
            <person name="Hinsu A."/>
            <person name="Jena J.K."/>
        </authorList>
    </citation>
    <scope>NUCLEOTIDE SEQUENCE</scope>
    <source>
        <strain evidence="4">CIFAMagur01</strain>
        <tissue evidence="4">Testis</tissue>
    </source>
</reference>
<keyword evidence="1" id="KW-0175">Coiled coil</keyword>
<organism evidence="4 5">
    <name type="scientific">Clarias magur</name>
    <name type="common">Asian catfish</name>
    <name type="synonym">Macropteronotus magur</name>
    <dbReference type="NCBI Taxonomy" id="1594786"/>
    <lineage>
        <taxon>Eukaryota</taxon>
        <taxon>Metazoa</taxon>
        <taxon>Chordata</taxon>
        <taxon>Craniata</taxon>
        <taxon>Vertebrata</taxon>
        <taxon>Euteleostomi</taxon>
        <taxon>Actinopterygii</taxon>
        <taxon>Neopterygii</taxon>
        <taxon>Teleostei</taxon>
        <taxon>Ostariophysi</taxon>
        <taxon>Siluriformes</taxon>
        <taxon>Clariidae</taxon>
        <taxon>Clarias</taxon>
    </lineage>
</organism>
<feature type="non-terminal residue" evidence="4">
    <location>
        <position position="1"/>
    </location>
</feature>
<keyword evidence="3" id="KW-0812">Transmembrane</keyword>
<dbReference type="OrthoDB" id="8950604at2759"/>
<gene>
    <name evidence="4" type="ORF">DAT39_018473</name>
</gene>
<accession>A0A8J4TJN3</accession>
<dbReference type="EMBL" id="QNUK01000550">
    <property type="protein sequence ID" value="KAF5891823.1"/>
    <property type="molecule type" value="Genomic_DNA"/>
</dbReference>
<keyword evidence="3" id="KW-1133">Transmembrane helix</keyword>
<evidence type="ECO:0000256" key="1">
    <source>
        <dbReference type="SAM" id="Coils"/>
    </source>
</evidence>
<keyword evidence="5" id="KW-1185">Reference proteome</keyword>
<evidence type="ECO:0000313" key="4">
    <source>
        <dbReference type="EMBL" id="KAF5891823.1"/>
    </source>
</evidence>
<protein>
    <submittedName>
        <fullName evidence="4">Antigen like protein</fullName>
    </submittedName>
</protein>
<comment type="caution">
    <text evidence="4">The sequence shown here is derived from an EMBL/GenBank/DDBJ whole genome shotgun (WGS) entry which is preliminary data.</text>
</comment>
<feature type="compositionally biased region" description="Polar residues" evidence="2">
    <location>
        <begin position="48"/>
        <end position="58"/>
    </location>
</feature>
<sequence length="136" mass="15709">TDERMEMIEGIYANAEVIGENRAESCDNRNSYEDIYANQDNLERQRPRSFNQSESSGGDTAWSRYCRLTAVCVVLLCVLLLTVITVLWIKFSQLQSSNNSLTIERDELQTSNKNLTIERDQLQRERDEYLGKFCGL</sequence>